<dbReference type="Pfam" id="PF05189">
    <property type="entry name" value="RTC_insert"/>
    <property type="match status" value="1"/>
</dbReference>
<comment type="similarity">
    <text evidence="1 5">Belongs to the RNA 3'-terminal cyclase family. Type 1 subfamily.</text>
</comment>
<dbReference type="InterPro" id="IPR036553">
    <property type="entry name" value="RPTC_insert"/>
</dbReference>
<feature type="binding site" evidence="5">
    <location>
        <position position="100"/>
    </location>
    <ligand>
        <name>ATP</name>
        <dbReference type="ChEBI" id="CHEBI:30616"/>
    </ligand>
</feature>
<dbReference type="PIRSF" id="PIRSF005378">
    <property type="entry name" value="RNA3'_term_phos_cycl_euk"/>
    <property type="match status" value="1"/>
</dbReference>
<dbReference type="GO" id="GO:0005737">
    <property type="term" value="C:cytoplasm"/>
    <property type="evidence" value="ECO:0007669"/>
    <property type="project" value="UniProtKB-SubCell"/>
</dbReference>
<comment type="function">
    <text evidence="5">Catalyzes the conversion of 3'-phosphate to a 2',3'-cyclic phosphodiester at the end of RNA. The mechanism of action of the enzyme occurs in 3 steps: (A) adenylation of the enzyme by ATP; (B) transfer of adenylate to an RNA-N3'P to produce RNA-N3'PP5'A; (C) and attack of the adjacent 2'-hydroxyl on the 3'-phosphorus in the diester linkage to produce the cyclic end product. The biological role of this enzyme is unknown but it is likely to function in some aspects of cellular RNA processing.</text>
</comment>
<keyword evidence="10" id="KW-1185">Reference proteome</keyword>
<dbReference type="AlphaFoldDB" id="A0A5B1CN72"/>
<dbReference type="SUPFAM" id="SSF55205">
    <property type="entry name" value="EPT/RTPC-like"/>
    <property type="match status" value="1"/>
</dbReference>
<dbReference type="EC" id="6.5.1.4" evidence="5 6"/>
<dbReference type="EMBL" id="VRLW01000001">
    <property type="protein sequence ID" value="KAA1261812.1"/>
    <property type="molecule type" value="Genomic_DNA"/>
</dbReference>
<accession>A0A5B1CN72</accession>
<dbReference type="InterPro" id="IPR023797">
    <property type="entry name" value="RNA3'_phos_cyclase_dom"/>
</dbReference>
<evidence type="ECO:0000259" key="7">
    <source>
        <dbReference type="Pfam" id="PF01137"/>
    </source>
</evidence>
<reference evidence="9 10" key="1">
    <citation type="submission" date="2019-08" db="EMBL/GenBank/DDBJ databases">
        <title>Deep-cultivation of Planctomycetes and their phenomic and genomic characterization uncovers novel biology.</title>
        <authorList>
            <person name="Wiegand S."/>
            <person name="Jogler M."/>
            <person name="Boedeker C."/>
            <person name="Pinto D."/>
            <person name="Vollmers J."/>
            <person name="Rivas-Marin E."/>
            <person name="Kohn T."/>
            <person name="Peeters S.H."/>
            <person name="Heuer A."/>
            <person name="Rast P."/>
            <person name="Oberbeckmann S."/>
            <person name="Bunk B."/>
            <person name="Jeske O."/>
            <person name="Meyerdierks A."/>
            <person name="Storesund J.E."/>
            <person name="Kallscheuer N."/>
            <person name="Luecker S."/>
            <person name="Lage O.M."/>
            <person name="Pohl T."/>
            <person name="Merkel B.J."/>
            <person name="Hornburger P."/>
            <person name="Mueller R.-W."/>
            <person name="Bruemmer F."/>
            <person name="Labrenz M."/>
            <person name="Spormann A.M."/>
            <person name="Op Den Camp H."/>
            <person name="Overmann J."/>
            <person name="Amann R."/>
            <person name="Jetten M.S.M."/>
            <person name="Mascher T."/>
            <person name="Medema M.H."/>
            <person name="Devos D.P."/>
            <person name="Kaster A.-K."/>
            <person name="Ovreas L."/>
            <person name="Rohde M."/>
            <person name="Galperin M.Y."/>
            <person name="Jogler C."/>
        </authorList>
    </citation>
    <scope>NUCLEOTIDE SEQUENCE [LARGE SCALE GENOMIC DNA]</scope>
    <source>
        <strain evidence="9 10">LF1</strain>
    </source>
</reference>
<dbReference type="GO" id="GO:0005524">
    <property type="term" value="F:ATP binding"/>
    <property type="evidence" value="ECO:0007669"/>
    <property type="project" value="UniProtKB-KW"/>
</dbReference>
<dbReference type="PANTHER" id="PTHR11096:SF0">
    <property type="entry name" value="RNA 3'-TERMINAL PHOSPHATE CYCLASE"/>
    <property type="match status" value="1"/>
</dbReference>
<dbReference type="Gene3D" id="3.30.360.20">
    <property type="entry name" value="RNA 3'-terminal phosphate cyclase, insert domain"/>
    <property type="match status" value="1"/>
</dbReference>
<keyword evidence="3 5" id="KW-0547">Nucleotide-binding</keyword>
<feature type="active site" description="Tele-AMP-histidine intermediate" evidence="5">
    <location>
        <position position="311"/>
    </location>
</feature>
<comment type="subcellular location">
    <subcellularLocation>
        <location evidence="5">Cytoplasm</location>
    </subcellularLocation>
</comment>
<dbReference type="NCBIfam" id="NF003246">
    <property type="entry name" value="PRK04204.1-2"/>
    <property type="match status" value="1"/>
</dbReference>
<evidence type="ECO:0000256" key="4">
    <source>
        <dbReference type="ARBA" id="ARBA00024481"/>
    </source>
</evidence>
<dbReference type="Proteomes" id="UP000322699">
    <property type="component" value="Unassembled WGS sequence"/>
</dbReference>
<keyword evidence="5" id="KW-0067">ATP-binding</keyword>
<feature type="binding site" evidence="5">
    <location>
        <begin position="282"/>
        <end position="286"/>
    </location>
    <ligand>
        <name>ATP</name>
        <dbReference type="ChEBI" id="CHEBI:30616"/>
    </ligand>
</feature>
<dbReference type="GO" id="GO:0006396">
    <property type="term" value="P:RNA processing"/>
    <property type="evidence" value="ECO:0007669"/>
    <property type="project" value="UniProtKB-UniRule"/>
</dbReference>
<dbReference type="Gene3D" id="3.65.10.20">
    <property type="entry name" value="RNA 3'-terminal phosphate cyclase domain"/>
    <property type="match status" value="1"/>
</dbReference>
<dbReference type="NCBIfam" id="TIGR03399">
    <property type="entry name" value="RNA_3prim_cycl"/>
    <property type="match status" value="1"/>
</dbReference>
<dbReference type="InterPro" id="IPR013791">
    <property type="entry name" value="RNA3'-term_phos_cycl_insert"/>
</dbReference>
<evidence type="ECO:0000256" key="3">
    <source>
        <dbReference type="ARBA" id="ARBA00022741"/>
    </source>
</evidence>
<sequence>MIEIDGSEGEGGGQIVRSSLALAAVTETSVRITNIRAGRKKPGLLRQHLTGVRAISEICDGHVVGGDLGSQELTFAPSAIRGGDFSFQVGTAGSAILVAQTVLPALMMARESSTVRIQGGTHAAWAPPFDFFDRCYLSQLVKMNASVTALLDAYGFYPAGGGEIELKVTPTPQLTGLQLLNREGELQPKVIAVVAKVPTSIGQRECDVIRRKADWPTDACHIIEAQRSGGPGNVVMIECGFDNVTELMVGFGKVGVKAEQVARSTLRQARTYLAANVPVGEYLADQLLLPMGIAASQGEPSEFRTVPLSQHSQTHINVLKRFLDISIVTKDRDDGSVHVRISATK</sequence>
<dbReference type="InterPro" id="IPR013792">
    <property type="entry name" value="RNA3'P_cycl/enolpyr_Trfase_a/b"/>
</dbReference>
<evidence type="ECO:0000256" key="1">
    <source>
        <dbReference type="ARBA" id="ARBA00009206"/>
    </source>
</evidence>
<evidence type="ECO:0000256" key="5">
    <source>
        <dbReference type="HAMAP-Rule" id="MF_00200"/>
    </source>
</evidence>
<dbReference type="RefSeq" id="WP_068260559.1">
    <property type="nucleotide sequence ID" value="NZ_LWSK01000017.1"/>
</dbReference>
<keyword evidence="2 5" id="KW-0436">Ligase</keyword>
<dbReference type="InterPro" id="IPR017770">
    <property type="entry name" value="RNA3'_term_phos_cyc_type_1"/>
</dbReference>
<dbReference type="InterPro" id="IPR037136">
    <property type="entry name" value="RNA3'_phos_cyclase_dom_sf"/>
</dbReference>
<feature type="domain" description="RNA 3'-terminal phosphate cyclase insert" evidence="8">
    <location>
        <begin position="189"/>
        <end position="273"/>
    </location>
</feature>
<dbReference type="Pfam" id="PF01137">
    <property type="entry name" value="RTC"/>
    <property type="match status" value="1"/>
</dbReference>
<feature type="domain" description="RNA 3'-terminal phosphate cyclase" evidence="7">
    <location>
        <begin position="9"/>
        <end position="327"/>
    </location>
</feature>
<dbReference type="HAMAP" id="MF_00200">
    <property type="entry name" value="RTC"/>
    <property type="match status" value="1"/>
</dbReference>
<dbReference type="OrthoDB" id="9789235at2"/>
<comment type="caution">
    <text evidence="9">The sequence shown here is derived from an EMBL/GenBank/DDBJ whole genome shotgun (WGS) entry which is preliminary data.</text>
</comment>
<dbReference type="PANTHER" id="PTHR11096">
    <property type="entry name" value="RNA 3' TERMINAL PHOSPHATE CYCLASE"/>
    <property type="match status" value="1"/>
</dbReference>
<evidence type="ECO:0000313" key="9">
    <source>
        <dbReference type="EMBL" id="KAA1261812.1"/>
    </source>
</evidence>
<evidence type="ECO:0000313" key="10">
    <source>
        <dbReference type="Proteomes" id="UP000322699"/>
    </source>
</evidence>
<keyword evidence="5" id="KW-0963">Cytoplasm</keyword>
<gene>
    <name evidence="5 9" type="primary">rtcA</name>
    <name evidence="9" type="ORF">LF1_43720</name>
</gene>
<dbReference type="GO" id="GO:0003963">
    <property type="term" value="F:RNA-3'-phosphate cyclase activity"/>
    <property type="evidence" value="ECO:0007669"/>
    <property type="project" value="UniProtKB-UniRule"/>
</dbReference>
<comment type="catalytic activity">
    <reaction evidence="4 5">
        <text>a 3'-end 3'-phospho-ribonucleotide-RNA + ATP = a 3'-end 2',3'-cyclophospho-ribonucleotide-RNA + AMP + diphosphate</text>
        <dbReference type="Rhea" id="RHEA:23976"/>
        <dbReference type="Rhea" id="RHEA-COMP:10463"/>
        <dbReference type="Rhea" id="RHEA-COMP:10464"/>
        <dbReference type="ChEBI" id="CHEBI:30616"/>
        <dbReference type="ChEBI" id="CHEBI:33019"/>
        <dbReference type="ChEBI" id="CHEBI:83062"/>
        <dbReference type="ChEBI" id="CHEBI:83064"/>
        <dbReference type="ChEBI" id="CHEBI:456215"/>
        <dbReference type="EC" id="6.5.1.4"/>
    </reaction>
</comment>
<evidence type="ECO:0000256" key="6">
    <source>
        <dbReference type="NCBIfam" id="TIGR03399"/>
    </source>
</evidence>
<organism evidence="9 10">
    <name type="scientific">Rubripirellula obstinata</name>
    <dbReference type="NCBI Taxonomy" id="406547"/>
    <lineage>
        <taxon>Bacteria</taxon>
        <taxon>Pseudomonadati</taxon>
        <taxon>Planctomycetota</taxon>
        <taxon>Planctomycetia</taxon>
        <taxon>Pirellulales</taxon>
        <taxon>Pirellulaceae</taxon>
        <taxon>Rubripirellula</taxon>
    </lineage>
</organism>
<dbReference type="InterPro" id="IPR000228">
    <property type="entry name" value="RNA3'_term_phos_cyc"/>
</dbReference>
<evidence type="ECO:0000256" key="2">
    <source>
        <dbReference type="ARBA" id="ARBA00022598"/>
    </source>
</evidence>
<name>A0A5B1CN72_9BACT</name>
<dbReference type="SUPFAM" id="SSF52913">
    <property type="entry name" value="RNA 3'-terminal phosphate cyclase, RPTC, insert domain"/>
    <property type="match status" value="1"/>
</dbReference>
<proteinExistence type="inferred from homology"/>
<evidence type="ECO:0000259" key="8">
    <source>
        <dbReference type="Pfam" id="PF05189"/>
    </source>
</evidence>
<protein>
    <recommendedName>
        <fullName evidence="5 6">RNA 3'-terminal phosphate cyclase</fullName>
        <shortName evidence="5">RNA cyclase</shortName>
        <shortName evidence="5">RNA-3'-phosphate cyclase</shortName>
        <ecNumber evidence="5 6">6.5.1.4</ecNumber>
    </recommendedName>
</protein>